<dbReference type="Proteomes" id="UP000887320">
    <property type="component" value="Unassembled WGS sequence"/>
</dbReference>
<protein>
    <submittedName>
        <fullName evidence="1">Uncharacterized protein</fullName>
    </submittedName>
</protein>
<dbReference type="InterPro" id="IPR036249">
    <property type="entry name" value="Thioredoxin-like_sf"/>
</dbReference>
<dbReference type="EMBL" id="JAHWXT010000003">
    <property type="protein sequence ID" value="MCF0265141.1"/>
    <property type="molecule type" value="Genomic_DNA"/>
</dbReference>
<dbReference type="SUPFAM" id="SSF52833">
    <property type="entry name" value="Thioredoxin-like"/>
    <property type="match status" value="1"/>
</dbReference>
<proteinExistence type="predicted"/>
<sequence>MSLLRRWFDPIRSSWFYQKPIRQEVLSTEQGLSIYLRLDDVYSYLAVQQLTQLEDLLSDDLKPLKVIISNTAAEPPNGMTIEEWRNYSLEDAKILANQHRFSYDDEKPEQPTQEALQQAETILRNTPLIGQNFLYLLEDVFHMLWQQQYGKLRTLFVMASQHQKPQNFPERIFGQSPILESYFEFGGRKYHAVDDLLRLTRRLKQQKLLIDNPIFLINHIEWREHLMSDAEELAEIQAMHPELDLYIALEDPISWLLLAYIKEELANYYNIQLNLFPLSYHGRDFFDWSLATRLSKRSEVKFTPFCRPTAESTLNMAKLYYSVPEEQRVDVMYDILQAVWTKGRDLSFKPHLQQMQHDLGIENLTDTDVEALLTANDQQCAEKHQPDFPVLELRIEGKRYVFNSLYRVWMIESIFSNVLEQKYKAENELERAQHHIEAQDAEKTDD</sequence>
<name>A0A8X8GI46_ACIGI</name>
<organism evidence="1 2">
    <name type="scientific">Acinetobacter guillouiae</name>
    <name type="common">Acinetobacter genomosp. 11</name>
    <dbReference type="NCBI Taxonomy" id="106649"/>
    <lineage>
        <taxon>Bacteria</taxon>
        <taxon>Pseudomonadati</taxon>
        <taxon>Pseudomonadota</taxon>
        <taxon>Gammaproteobacteria</taxon>
        <taxon>Moraxellales</taxon>
        <taxon>Moraxellaceae</taxon>
        <taxon>Acinetobacter</taxon>
    </lineage>
</organism>
<comment type="caution">
    <text evidence="1">The sequence shown here is derived from an EMBL/GenBank/DDBJ whole genome shotgun (WGS) entry which is preliminary data.</text>
</comment>
<evidence type="ECO:0000313" key="1">
    <source>
        <dbReference type="EMBL" id="MCF0265141.1"/>
    </source>
</evidence>
<gene>
    <name evidence="1" type="ORF">KW868_11825</name>
</gene>
<dbReference type="AlphaFoldDB" id="A0A8X8GI46"/>
<accession>A0A8X8GI46</accession>
<reference evidence="1" key="1">
    <citation type="submission" date="2021-07" db="EMBL/GenBank/DDBJ databases">
        <authorList>
            <person name="Fernandez M."/>
            <person name="Pereira P."/>
            <person name="Torres Tejerizo G.A."/>
            <person name="Gonzalez P."/>
            <person name="Agostini E."/>
        </authorList>
    </citation>
    <scope>NUCLEOTIDE SEQUENCE</scope>
    <source>
        <strain evidence="1">SFC 500-1A</strain>
    </source>
</reference>
<evidence type="ECO:0000313" key="2">
    <source>
        <dbReference type="Proteomes" id="UP000887320"/>
    </source>
</evidence>
<dbReference type="RefSeq" id="WP_234623452.1">
    <property type="nucleotide sequence ID" value="NZ_JAHWXT010000003.1"/>
</dbReference>